<proteinExistence type="predicted"/>
<dbReference type="KEGG" id="mac:MA_2522"/>
<sequence>MMGDGFINLSIWLLFIDSVIVFTNKHKIYKQQLSIMKNVSISQKTTNATIDKAIILAPTVLIYFISYFFIFIKETPNENNNIRLYNRLNKLNTTNNVFSSNIYFSQIMIFFNIFWDRQKTRK</sequence>
<feature type="transmembrane region" description="Helical" evidence="1">
    <location>
        <begin position="97"/>
        <end position="115"/>
    </location>
</feature>
<protein>
    <submittedName>
        <fullName evidence="2">Uncharacterized protein</fullName>
    </submittedName>
</protein>
<dbReference type="EMBL" id="AE010299">
    <property type="protein sequence ID" value="AAM05905.1"/>
    <property type="molecule type" value="Genomic_DNA"/>
</dbReference>
<dbReference type="InParanoid" id="Q8TMX7"/>
<keyword evidence="1" id="KW-1133">Transmembrane helix</keyword>
<keyword evidence="1" id="KW-0812">Transmembrane</keyword>
<keyword evidence="3" id="KW-1185">Reference proteome</keyword>
<dbReference type="AlphaFoldDB" id="Q8TMX7"/>
<dbReference type="EnsemblBacteria" id="AAM05905">
    <property type="protein sequence ID" value="AAM05905"/>
    <property type="gene ID" value="MA_2522"/>
</dbReference>
<keyword evidence="1" id="KW-0472">Membrane</keyword>
<gene>
    <name evidence="2" type="ordered locus">MA_2522</name>
</gene>
<evidence type="ECO:0000256" key="1">
    <source>
        <dbReference type="SAM" id="Phobius"/>
    </source>
</evidence>
<evidence type="ECO:0000313" key="2">
    <source>
        <dbReference type="EMBL" id="AAM05905.1"/>
    </source>
</evidence>
<evidence type="ECO:0000313" key="3">
    <source>
        <dbReference type="Proteomes" id="UP000002487"/>
    </source>
</evidence>
<dbReference type="Proteomes" id="UP000002487">
    <property type="component" value="Chromosome"/>
</dbReference>
<feature type="transmembrane region" description="Helical" evidence="1">
    <location>
        <begin position="53"/>
        <end position="72"/>
    </location>
</feature>
<reference evidence="2 3" key="1">
    <citation type="journal article" date="2002" name="Genome Res.">
        <title>The genome of Methanosarcina acetivorans reveals extensive metabolic and physiological diversity.</title>
        <authorList>
            <person name="Galagan J.E."/>
            <person name="Nusbaum C."/>
            <person name="Roy A."/>
            <person name="Endrizzi M.G."/>
            <person name="Macdonald P."/>
            <person name="FitzHugh W."/>
            <person name="Calvo S."/>
            <person name="Engels R."/>
            <person name="Smirnov S."/>
            <person name="Atnoor D."/>
            <person name="Brown A."/>
            <person name="Allen N."/>
            <person name="Naylor J."/>
            <person name="Stange-Thomann N."/>
            <person name="DeArellano K."/>
            <person name="Johnson R."/>
            <person name="Linton L."/>
            <person name="McEwan P."/>
            <person name="McKernan K."/>
            <person name="Talamas J."/>
            <person name="Tirrell A."/>
            <person name="Ye W."/>
            <person name="Zimmer A."/>
            <person name="Barber R.D."/>
            <person name="Cann I."/>
            <person name="Graham D.E."/>
            <person name="Grahame D.A."/>
            <person name="Guss A."/>
            <person name="Hedderich R."/>
            <person name="Ingram-Smith C."/>
            <person name="Kuettner C.H."/>
            <person name="Krzycki J.A."/>
            <person name="Leigh J.A."/>
            <person name="Li W."/>
            <person name="Liu J."/>
            <person name="Mukhopadhyay B."/>
            <person name="Reeve J.N."/>
            <person name="Smith K."/>
            <person name="Springer T.A."/>
            <person name="Umayam L.A."/>
            <person name="White O."/>
            <person name="White R.H."/>
            <person name="de Macario E.C."/>
            <person name="Ferry J.G."/>
            <person name="Jarrell K.F."/>
            <person name="Jing H."/>
            <person name="Macario A.J.L."/>
            <person name="Paulsen I."/>
            <person name="Pritchett M."/>
            <person name="Sowers K.R."/>
            <person name="Swanson R.V."/>
            <person name="Zinder S.H."/>
            <person name="Lander E."/>
            <person name="Metcalf W.W."/>
            <person name="Birren B."/>
        </authorList>
    </citation>
    <scope>NUCLEOTIDE SEQUENCE [LARGE SCALE GENOMIC DNA]</scope>
    <source>
        <strain evidence="3">ATCC 35395 / DSM 2834 / JCM 12185 / C2A</strain>
    </source>
</reference>
<name>Q8TMX7_METAC</name>
<organism evidence="2 3">
    <name type="scientific">Methanosarcina acetivorans (strain ATCC 35395 / DSM 2834 / JCM 12185 / C2A)</name>
    <dbReference type="NCBI Taxonomy" id="188937"/>
    <lineage>
        <taxon>Archaea</taxon>
        <taxon>Methanobacteriati</taxon>
        <taxon>Methanobacteriota</taxon>
        <taxon>Stenosarchaea group</taxon>
        <taxon>Methanomicrobia</taxon>
        <taxon>Methanosarcinales</taxon>
        <taxon>Methanosarcinaceae</taxon>
        <taxon>Methanosarcina</taxon>
    </lineage>
</organism>
<feature type="transmembrane region" description="Helical" evidence="1">
    <location>
        <begin position="6"/>
        <end position="23"/>
    </location>
</feature>
<accession>Q8TMX7</accession>
<dbReference type="HOGENOM" id="CLU_2021487_0_0_2"/>